<organism evidence="4 5">
    <name type="scientific">Neobacillus massiliamazoniensis</name>
    <dbReference type="NCBI Taxonomy" id="1499688"/>
    <lineage>
        <taxon>Bacteria</taxon>
        <taxon>Bacillati</taxon>
        <taxon>Bacillota</taxon>
        <taxon>Bacilli</taxon>
        <taxon>Bacillales</taxon>
        <taxon>Bacillaceae</taxon>
        <taxon>Neobacillus</taxon>
    </lineage>
</organism>
<dbReference type="AlphaFoldDB" id="A0A0U1NYL5"/>
<name>A0A0U1NYL5_9BACI</name>
<dbReference type="RefSeq" id="WP_090635410.1">
    <property type="nucleotide sequence ID" value="NZ_CVRB01000003.1"/>
</dbReference>
<dbReference type="STRING" id="1499688.BN000_03088"/>
<evidence type="ECO:0000256" key="2">
    <source>
        <dbReference type="ARBA" id="ARBA00022801"/>
    </source>
</evidence>
<dbReference type="OrthoDB" id="9815425at2"/>
<comment type="similarity">
    <text evidence="1">Belongs to the 'GDXG' lipolytic enzyme family.</text>
</comment>
<dbReference type="InterPro" id="IPR002168">
    <property type="entry name" value="Lipase_GDXG_HIS_AS"/>
</dbReference>
<dbReference type="InterPro" id="IPR050300">
    <property type="entry name" value="GDXG_lipolytic_enzyme"/>
</dbReference>
<evidence type="ECO:0000313" key="5">
    <source>
        <dbReference type="Proteomes" id="UP000199087"/>
    </source>
</evidence>
<evidence type="ECO:0000313" key="4">
    <source>
        <dbReference type="EMBL" id="CRK83130.1"/>
    </source>
</evidence>
<keyword evidence="2 4" id="KW-0378">Hydrolase</keyword>
<dbReference type="Proteomes" id="UP000199087">
    <property type="component" value="Unassembled WGS sequence"/>
</dbReference>
<sequence>MASQESLLIRQFLKQSTTKQTGEFNLEKARQGLEKLSGLSQLDSDITVEKLLVEGIPAEWVFAPNAESDKVFLYLHGGAYIMGSLNTHRNLVAKLSRSTGMRVLVIDYRLAPEQPFPAAVEDAVCAYRWLLSSGFAHEKIVIGGDSAGGGLTLAALLSLKDSGTKLPATAILLSPWTDLEGTGESMVTRKELDPWLSPDSTRAVSAMYSGEHDLHHPLISPIYSELADLPPLLIHVGNDEILLDDSIRLAERARNAGVEVTLKVWDDMWHVFHTFPIPEAKQAIDEIGEYVIGELEKVNF</sequence>
<dbReference type="Gene3D" id="3.40.50.1820">
    <property type="entry name" value="alpha/beta hydrolase"/>
    <property type="match status" value="1"/>
</dbReference>
<dbReference type="PANTHER" id="PTHR48081">
    <property type="entry name" value="AB HYDROLASE SUPERFAMILY PROTEIN C4A8.06C"/>
    <property type="match status" value="1"/>
</dbReference>
<dbReference type="InterPro" id="IPR013094">
    <property type="entry name" value="AB_hydrolase_3"/>
</dbReference>
<dbReference type="PROSITE" id="PS01173">
    <property type="entry name" value="LIPASE_GDXG_HIS"/>
    <property type="match status" value="1"/>
</dbReference>
<keyword evidence="5" id="KW-1185">Reference proteome</keyword>
<evidence type="ECO:0000256" key="1">
    <source>
        <dbReference type="ARBA" id="ARBA00010515"/>
    </source>
</evidence>
<feature type="domain" description="Alpha/beta hydrolase fold-3" evidence="3">
    <location>
        <begin position="73"/>
        <end position="273"/>
    </location>
</feature>
<protein>
    <submittedName>
        <fullName evidence="4">Alpha/beta hydrolase</fullName>
    </submittedName>
</protein>
<proteinExistence type="inferred from homology"/>
<accession>A0A0U1NYL5</accession>
<dbReference type="EMBL" id="CVRB01000003">
    <property type="protein sequence ID" value="CRK83130.1"/>
    <property type="molecule type" value="Genomic_DNA"/>
</dbReference>
<dbReference type="Pfam" id="PF07859">
    <property type="entry name" value="Abhydrolase_3"/>
    <property type="match status" value="1"/>
</dbReference>
<dbReference type="PANTHER" id="PTHR48081:SF30">
    <property type="entry name" value="ACETYL-HYDROLASE LIPR-RELATED"/>
    <property type="match status" value="1"/>
</dbReference>
<gene>
    <name evidence="4" type="ORF">BN000_03088</name>
</gene>
<reference evidence="5" key="1">
    <citation type="submission" date="2015-05" db="EMBL/GenBank/DDBJ databases">
        <authorList>
            <person name="Urmite Genomes"/>
        </authorList>
    </citation>
    <scope>NUCLEOTIDE SEQUENCE [LARGE SCALE GENOMIC DNA]</scope>
    <source>
        <strain evidence="5">LF1</strain>
    </source>
</reference>
<evidence type="ECO:0000259" key="3">
    <source>
        <dbReference type="Pfam" id="PF07859"/>
    </source>
</evidence>
<dbReference type="InterPro" id="IPR029058">
    <property type="entry name" value="AB_hydrolase_fold"/>
</dbReference>
<dbReference type="GO" id="GO:0004806">
    <property type="term" value="F:triacylglycerol lipase activity"/>
    <property type="evidence" value="ECO:0007669"/>
    <property type="project" value="TreeGrafter"/>
</dbReference>
<dbReference type="SUPFAM" id="SSF53474">
    <property type="entry name" value="alpha/beta-Hydrolases"/>
    <property type="match status" value="1"/>
</dbReference>